<keyword evidence="5" id="KW-0378">Hydrolase</keyword>
<dbReference type="SUPFAM" id="SSF101821">
    <property type="entry name" value="Aminopeptidase/glucanase lid domain"/>
    <property type="match status" value="1"/>
</dbReference>
<evidence type="ECO:0000256" key="5">
    <source>
        <dbReference type="ARBA" id="ARBA00022801"/>
    </source>
</evidence>
<feature type="binding site" evidence="8">
    <location>
        <position position="172"/>
    </location>
    <ligand>
        <name>Zn(2+)</name>
        <dbReference type="ChEBI" id="CHEBI:29105"/>
        <label>1</label>
    </ligand>
</feature>
<dbReference type="Pfam" id="PF05343">
    <property type="entry name" value="Peptidase_M42"/>
    <property type="match status" value="1"/>
</dbReference>
<proteinExistence type="inferred from homology"/>
<dbReference type="GO" id="GO:0006508">
    <property type="term" value="P:proteolysis"/>
    <property type="evidence" value="ECO:0007669"/>
    <property type="project" value="UniProtKB-KW"/>
</dbReference>
<reference evidence="9" key="1">
    <citation type="journal article" date="2020" name="mSystems">
        <title>Genome- and Community-Level Interaction Insights into Carbon Utilization and Element Cycling Functions of Hydrothermarchaeota in Hydrothermal Sediment.</title>
        <authorList>
            <person name="Zhou Z."/>
            <person name="Liu Y."/>
            <person name="Xu W."/>
            <person name="Pan J."/>
            <person name="Luo Z.H."/>
            <person name="Li M."/>
        </authorList>
    </citation>
    <scope>NUCLEOTIDE SEQUENCE [LARGE SCALE GENOMIC DNA]</scope>
    <source>
        <strain evidence="9">SpSt-587</strain>
    </source>
</reference>
<comment type="caution">
    <text evidence="9">The sequence shown here is derived from an EMBL/GenBank/DDBJ whole genome shotgun (WGS) entry which is preliminary data.</text>
</comment>
<keyword evidence="2" id="KW-0031">Aminopeptidase</keyword>
<evidence type="ECO:0000256" key="3">
    <source>
        <dbReference type="ARBA" id="ARBA00022670"/>
    </source>
</evidence>
<protein>
    <submittedName>
        <fullName evidence="9">M42 family peptidase</fullName>
    </submittedName>
</protein>
<dbReference type="Gene3D" id="2.40.30.40">
    <property type="entry name" value="Peptidase M42, domain 2"/>
    <property type="match status" value="1"/>
</dbReference>
<dbReference type="CDD" id="cd05656">
    <property type="entry name" value="M42_Frv"/>
    <property type="match status" value="1"/>
</dbReference>
<feature type="binding site" evidence="8">
    <location>
        <position position="172"/>
    </location>
    <ligand>
        <name>Zn(2+)</name>
        <dbReference type="ChEBI" id="CHEBI:29105"/>
        <label>2</label>
    </ligand>
</feature>
<evidence type="ECO:0000256" key="2">
    <source>
        <dbReference type="ARBA" id="ARBA00022438"/>
    </source>
</evidence>
<feature type="active site" description="Proton acceptor" evidence="7">
    <location>
        <position position="201"/>
    </location>
</feature>
<feature type="binding site" evidence="8">
    <location>
        <position position="315"/>
    </location>
    <ligand>
        <name>Zn(2+)</name>
        <dbReference type="ChEBI" id="CHEBI:29105"/>
        <label>2</label>
    </ligand>
</feature>
<comment type="cofactor">
    <cofactor evidence="8">
        <name>a divalent metal cation</name>
        <dbReference type="ChEBI" id="CHEBI:60240"/>
    </cofactor>
    <text evidence="8">Binds 2 divalent metal cations per subunit.</text>
</comment>
<keyword evidence="3" id="KW-0645">Protease</keyword>
<accession>A0A7J3M218</accession>
<dbReference type="PANTHER" id="PTHR32481:SF0">
    <property type="entry name" value="AMINOPEPTIDASE YPDE-RELATED"/>
    <property type="match status" value="1"/>
</dbReference>
<dbReference type="InterPro" id="IPR023367">
    <property type="entry name" value="Peptidase_M42_dom2"/>
</dbReference>
<comment type="similarity">
    <text evidence="1 6">Belongs to the peptidase M42 family.</text>
</comment>
<gene>
    <name evidence="9" type="ORF">ENT52_04645</name>
</gene>
<dbReference type="SUPFAM" id="SSF53187">
    <property type="entry name" value="Zn-dependent exopeptidases"/>
    <property type="match status" value="1"/>
</dbReference>
<feature type="binding site" evidence="8">
    <location>
        <position position="224"/>
    </location>
    <ligand>
        <name>Zn(2+)</name>
        <dbReference type="ChEBI" id="CHEBI:29105"/>
        <label>1</label>
    </ligand>
</feature>
<dbReference type="Gene3D" id="3.40.630.10">
    <property type="entry name" value="Zn peptidases"/>
    <property type="match status" value="1"/>
</dbReference>
<evidence type="ECO:0000256" key="1">
    <source>
        <dbReference type="ARBA" id="ARBA00006272"/>
    </source>
</evidence>
<evidence type="ECO:0000256" key="4">
    <source>
        <dbReference type="ARBA" id="ARBA00022723"/>
    </source>
</evidence>
<organism evidence="9">
    <name type="scientific">Archaeoglobus fulgidus</name>
    <dbReference type="NCBI Taxonomy" id="2234"/>
    <lineage>
        <taxon>Archaea</taxon>
        <taxon>Methanobacteriati</taxon>
        <taxon>Methanobacteriota</taxon>
        <taxon>Archaeoglobi</taxon>
        <taxon>Archaeoglobales</taxon>
        <taxon>Archaeoglobaceae</taxon>
        <taxon>Archaeoglobus</taxon>
    </lineage>
</organism>
<evidence type="ECO:0000256" key="8">
    <source>
        <dbReference type="PIRSR" id="PIRSR001123-2"/>
    </source>
</evidence>
<dbReference type="PANTHER" id="PTHR32481">
    <property type="entry name" value="AMINOPEPTIDASE"/>
    <property type="match status" value="1"/>
</dbReference>
<evidence type="ECO:0000313" key="9">
    <source>
        <dbReference type="EMBL" id="HGT82997.1"/>
    </source>
</evidence>
<keyword evidence="4 8" id="KW-0479">Metal-binding</keyword>
<dbReference type="AlphaFoldDB" id="A0A7J3M218"/>
<name>A0A7J3M218_ARCFL</name>
<evidence type="ECO:0000256" key="6">
    <source>
        <dbReference type="PIRNR" id="PIRNR001123"/>
    </source>
</evidence>
<dbReference type="GO" id="GO:0004177">
    <property type="term" value="F:aminopeptidase activity"/>
    <property type="evidence" value="ECO:0007669"/>
    <property type="project" value="UniProtKB-UniRule"/>
</dbReference>
<feature type="binding site" evidence="8">
    <location>
        <position position="202"/>
    </location>
    <ligand>
        <name>Zn(2+)</name>
        <dbReference type="ChEBI" id="CHEBI:29105"/>
        <label>2</label>
    </ligand>
</feature>
<dbReference type="GO" id="GO:0046872">
    <property type="term" value="F:metal ion binding"/>
    <property type="evidence" value="ECO:0007669"/>
    <property type="project" value="UniProtKB-UniRule"/>
</dbReference>
<sequence length="348" mass="37750">MLELIKKLSNAHGVSGFEDELRDLIRAEIEGYADEIKVDKLGNLIATKNGNERSLMLTAHMDEIGFVVKKIDEKGFIRFAPIGGWFSQIVLAQRVVLYGKKKVYGVVGCKPPHVMKDEERKKAIEISDMFIDVGAKSKEDVLNLGINVGTPVAIDREVAPLQNNRITGKAFDNRIGVAVAIESFKKCKSPATVHFVATVQEEVGLKGAKCSAYALSPNLAIAVDSCVSTDFPGSEGVHMDISLGKGPVITIVDASGRGLIVSQKVLRWLRETAEKNGIPYQLEVAEGGTTDATAINLTKEGIPAGVISVPARYIHSPVEVVDLNDVHWAVDLIAKALENVNSYFEVEQ</sequence>
<dbReference type="PIRSF" id="PIRSF001123">
    <property type="entry name" value="PepA_GA"/>
    <property type="match status" value="1"/>
</dbReference>
<dbReference type="InterPro" id="IPR008007">
    <property type="entry name" value="Peptidase_M42"/>
</dbReference>
<feature type="binding site" evidence="8">
    <location>
        <position position="60"/>
    </location>
    <ligand>
        <name>Zn(2+)</name>
        <dbReference type="ChEBI" id="CHEBI:29105"/>
        <label>1</label>
    </ligand>
</feature>
<dbReference type="InterPro" id="IPR051464">
    <property type="entry name" value="Peptidase_M42_aminopept"/>
</dbReference>
<dbReference type="EMBL" id="DSYZ01000090">
    <property type="protein sequence ID" value="HGT82997.1"/>
    <property type="molecule type" value="Genomic_DNA"/>
</dbReference>
<evidence type="ECO:0000256" key="7">
    <source>
        <dbReference type="PIRSR" id="PIRSR001123-1"/>
    </source>
</evidence>